<feature type="region of interest" description="Disordered" evidence="1">
    <location>
        <begin position="94"/>
        <end position="128"/>
    </location>
</feature>
<dbReference type="InterPro" id="IPR023393">
    <property type="entry name" value="START-like_dom_sf"/>
</dbReference>
<dbReference type="Pfam" id="PF10604">
    <property type="entry name" value="Polyketide_cyc2"/>
    <property type="match status" value="1"/>
</dbReference>
<organism evidence="2 3">
    <name type="scientific">Rubrobacter tropicus</name>
    <dbReference type="NCBI Taxonomy" id="2653851"/>
    <lineage>
        <taxon>Bacteria</taxon>
        <taxon>Bacillati</taxon>
        <taxon>Actinomycetota</taxon>
        <taxon>Rubrobacteria</taxon>
        <taxon>Rubrobacterales</taxon>
        <taxon>Rubrobacteraceae</taxon>
        <taxon>Rubrobacter</taxon>
    </lineage>
</organism>
<sequence>MREYEQSETIAAPANEVFAWVSDVENLPKYLPPIKDAGIDGASAGDNPGEKVRMHVEIPDRGEFESEGYFDVDADARTMRWGAETGRDYSGRLEVSGKGDGQSEVTVHLSFGPRSVEGEIQEESSDDRNLLEESLAATLESIRRQIEEGSGKLAPPSPEN</sequence>
<reference evidence="2 3" key="1">
    <citation type="submission" date="2019-10" db="EMBL/GenBank/DDBJ databases">
        <title>Rubrobacter sp nov SCSIO 52090 isolated from a deep-sea sediment in the South China Sea.</title>
        <authorList>
            <person name="Chen R.W."/>
        </authorList>
    </citation>
    <scope>NUCLEOTIDE SEQUENCE [LARGE SCALE GENOMIC DNA]</scope>
    <source>
        <strain evidence="2 3">SCSIO 52909</strain>
    </source>
</reference>
<evidence type="ECO:0000256" key="1">
    <source>
        <dbReference type="SAM" id="MobiDB-lite"/>
    </source>
</evidence>
<name>A0A6G8Q541_9ACTN</name>
<dbReference type="InterPro" id="IPR019587">
    <property type="entry name" value="Polyketide_cyclase/dehydratase"/>
</dbReference>
<proteinExistence type="predicted"/>
<accession>A0A6G8Q541</accession>
<keyword evidence="3" id="KW-1185">Reference proteome</keyword>
<evidence type="ECO:0000313" key="3">
    <source>
        <dbReference type="Proteomes" id="UP000501452"/>
    </source>
</evidence>
<dbReference type="Proteomes" id="UP000501452">
    <property type="component" value="Chromosome"/>
</dbReference>
<dbReference type="AlphaFoldDB" id="A0A6G8Q541"/>
<evidence type="ECO:0008006" key="4">
    <source>
        <dbReference type="Google" id="ProtNLM"/>
    </source>
</evidence>
<evidence type="ECO:0000313" key="2">
    <source>
        <dbReference type="EMBL" id="QIN81447.1"/>
    </source>
</evidence>
<dbReference type="RefSeq" id="WP_166172834.1">
    <property type="nucleotide sequence ID" value="NZ_CP045119.1"/>
</dbReference>
<protein>
    <recommendedName>
        <fullName evidence="4">SRPBCC family protein</fullName>
    </recommendedName>
</protein>
<dbReference type="SUPFAM" id="SSF55961">
    <property type="entry name" value="Bet v1-like"/>
    <property type="match status" value="1"/>
</dbReference>
<dbReference type="EMBL" id="CP045119">
    <property type="protein sequence ID" value="QIN81447.1"/>
    <property type="molecule type" value="Genomic_DNA"/>
</dbReference>
<gene>
    <name evidence="2" type="ORF">GBA63_01500</name>
</gene>
<dbReference type="Gene3D" id="3.30.530.20">
    <property type="match status" value="1"/>
</dbReference>
<dbReference type="CDD" id="cd07821">
    <property type="entry name" value="PYR_PYL_RCAR_like"/>
    <property type="match status" value="1"/>
</dbReference>
<dbReference type="KEGG" id="rub:GBA63_01500"/>